<dbReference type="AlphaFoldDB" id="A0A3E0U0U5"/>
<keyword evidence="1" id="KW-0812">Transmembrane</keyword>
<feature type="transmembrane region" description="Helical" evidence="1">
    <location>
        <begin position="12"/>
        <end position="34"/>
    </location>
</feature>
<comment type="caution">
    <text evidence="2">The sequence shown here is derived from an EMBL/GenBank/DDBJ whole genome shotgun (WGS) entry which is preliminary data.</text>
</comment>
<reference evidence="3" key="1">
    <citation type="submission" date="2018-08" db="EMBL/GenBank/DDBJ databases">
        <title>Thalassotalea euphylliae genome.</title>
        <authorList>
            <person name="Summers S."/>
            <person name="Rice S.A."/>
            <person name="Freckelton M.L."/>
            <person name="Nedved B.T."/>
            <person name="Hadfield M.G."/>
        </authorList>
    </citation>
    <scope>NUCLEOTIDE SEQUENCE [LARGE SCALE GENOMIC DNA]</scope>
    <source>
        <strain evidence="3">H3</strain>
    </source>
</reference>
<evidence type="ECO:0000313" key="3">
    <source>
        <dbReference type="Proteomes" id="UP000256899"/>
    </source>
</evidence>
<accession>A0A3E0U0U5</accession>
<dbReference type="Pfam" id="PF07963">
    <property type="entry name" value="N_methyl"/>
    <property type="match status" value="1"/>
</dbReference>
<dbReference type="EMBL" id="QUOT01000001">
    <property type="protein sequence ID" value="REL30320.1"/>
    <property type="molecule type" value="Genomic_DNA"/>
</dbReference>
<dbReference type="InterPro" id="IPR012902">
    <property type="entry name" value="N_methyl_site"/>
</dbReference>
<dbReference type="Proteomes" id="UP000256899">
    <property type="component" value="Unassembled WGS sequence"/>
</dbReference>
<evidence type="ECO:0000256" key="1">
    <source>
        <dbReference type="SAM" id="Phobius"/>
    </source>
</evidence>
<keyword evidence="3" id="KW-1185">Reference proteome</keyword>
<dbReference type="RefSeq" id="WP_116014560.1">
    <property type="nucleotide sequence ID" value="NZ_QUOT01000001.1"/>
</dbReference>
<proteinExistence type="predicted"/>
<dbReference type="InterPro" id="IPR032092">
    <property type="entry name" value="PilW"/>
</dbReference>
<dbReference type="GO" id="GO:0043683">
    <property type="term" value="P:type IV pilus assembly"/>
    <property type="evidence" value="ECO:0007669"/>
    <property type="project" value="InterPro"/>
</dbReference>
<name>A0A3E0U0U5_9GAMM</name>
<evidence type="ECO:0000313" key="2">
    <source>
        <dbReference type="EMBL" id="REL30320.1"/>
    </source>
</evidence>
<dbReference type="NCBIfam" id="TIGR02532">
    <property type="entry name" value="IV_pilin_GFxxxE"/>
    <property type="match status" value="1"/>
</dbReference>
<dbReference type="Pfam" id="PF16074">
    <property type="entry name" value="PilW"/>
    <property type="match status" value="1"/>
</dbReference>
<gene>
    <name evidence="2" type="ORF">DXX94_06135</name>
</gene>
<sequence>MKYQRGFTILEILISLVLGLVLFSGVMSIFVGMYSTSDTTTRYGAMQETGRITISLLTDDLMRQGFWGELAMPLSNSNLLAVPGAPDNECRGGGINNGTFPGNIGTFRAIWGATPMNSAMMGCINDAKQGSDILQLKRAVALPANGALNDDRYYLITNMNAGQIFDGENPSPVINNSQTWEYQHHIYYISEDTLAGSSSVVPTLNLISLVNSMWNQPLIDGVEMIRFLYGVDSDGNGNVDSFVSADNVTDAIWDGATNAKIRAVKLYVLVRDIELDPNYTNDTIYQLGDISFNASGDNYRRMLFSSTVTLHNGDVRVW</sequence>
<organism evidence="2 3">
    <name type="scientific">Thalassotalea euphylliae</name>
    <dbReference type="NCBI Taxonomy" id="1655234"/>
    <lineage>
        <taxon>Bacteria</taxon>
        <taxon>Pseudomonadati</taxon>
        <taxon>Pseudomonadota</taxon>
        <taxon>Gammaproteobacteria</taxon>
        <taxon>Alteromonadales</taxon>
        <taxon>Colwelliaceae</taxon>
        <taxon>Thalassotalea</taxon>
    </lineage>
</organism>
<keyword evidence="1" id="KW-0472">Membrane</keyword>
<protein>
    <submittedName>
        <fullName evidence="2">Prepilin-type N-terminal cleavage/methylation domain-containing protein</fullName>
    </submittedName>
</protein>
<keyword evidence="1" id="KW-1133">Transmembrane helix</keyword>